<dbReference type="Proteomes" id="UP000270342">
    <property type="component" value="Unassembled WGS sequence"/>
</dbReference>
<dbReference type="RefSeq" id="WP_121087900.1">
    <property type="nucleotide sequence ID" value="NZ_RBZU01000007.1"/>
</dbReference>
<dbReference type="InterPro" id="IPR036928">
    <property type="entry name" value="AS_sf"/>
</dbReference>
<dbReference type="Gene3D" id="3.90.1300.10">
    <property type="entry name" value="Amidase signature (AS) domain"/>
    <property type="match status" value="1"/>
</dbReference>
<keyword evidence="3" id="KW-1185">Reference proteome</keyword>
<accession>A0A494XTX3</accession>
<dbReference type="SUPFAM" id="SSF75304">
    <property type="entry name" value="Amidase signature (AS) enzymes"/>
    <property type="match status" value="1"/>
</dbReference>
<evidence type="ECO:0000259" key="1">
    <source>
        <dbReference type="Pfam" id="PF01425"/>
    </source>
</evidence>
<evidence type="ECO:0000313" key="2">
    <source>
        <dbReference type="EMBL" id="RKP53272.1"/>
    </source>
</evidence>
<dbReference type="GO" id="GO:0003824">
    <property type="term" value="F:catalytic activity"/>
    <property type="evidence" value="ECO:0007669"/>
    <property type="project" value="InterPro"/>
</dbReference>
<dbReference type="OrthoDB" id="112488at2"/>
<comment type="caution">
    <text evidence="2">The sequence shown here is derived from an EMBL/GenBank/DDBJ whole genome shotgun (WGS) entry which is preliminary data.</text>
</comment>
<gene>
    <name evidence="2" type="ORF">D7S86_16200</name>
</gene>
<protein>
    <submittedName>
        <fullName evidence="2">Amidase</fullName>
    </submittedName>
</protein>
<feature type="domain" description="Amidase" evidence="1">
    <location>
        <begin position="37"/>
        <end position="477"/>
    </location>
</feature>
<dbReference type="PANTHER" id="PTHR11895">
    <property type="entry name" value="TRANSAMIDASE"/>
    <property type="match status" value="1"/>
</dbReference>
<dbReference type="Pfam" id="PF01425">
    <property type="entry name" value="Amidase"/>
    <property type="match status" value="1"/>
</dbReference>
<reference evidence="2 3" key="1">
    <citation type="submission" date="2018-10" db="EMBL/GenBank/DDBJ databases">
        <title>Robbsia sp. DHC34, isolated from soil.</title>
        <authorList>
            <person name="Gao Z.-H."/>
            <person name="Qiu L.-H."/>
        </authorList>
    </citation>
    <scope>NUCLEOTIDE SEQUENCE [LARGE SCALE GENOMIC DNA]</scope>
    <source>
        <strain evidence="2 3">DHC34</strain>
    </source>
</reference>
<dbReference type="AlphaFoldDB" id="A0A494XTX3"/>
<dbReference type="EMBL" id="RBZU01000007">
    <property type="protein sequence ID" value="RKP53272.1"/>
    <property type="molecule type" value="Genomic_DNA"/>
</dbReference>
<evidence type="ECO:0000313" key="3">
    <source>
        <dbReference type="Proteomes" id="UP000270342"/>
    </source>
</evidence>
<organism evidence="2 3">
    <name type="scientific">Pararobbsia silviterrae</name>
    <dbReference type="NCBI Taxonomy" id="1792498"/>
    <lineage>
        <taxon>Bacteria</taxon>
        <taxon>Pseudomonadati</taxon>
        <taxon>Pseudomonadota</taxon>
        <taxon>Betaproteobacteria</taxon>
        <taxon>Burkholderiales</taxon>
        <taxon>Burkholderiaceae</taxon>
        <taxon>Pararobbsia</taxon>
    </lineage>
</organism>
<sequence>MSETVPPMCREAAPELTDLCIDELRAAMLTERVKTRDVIAAFAAQAKHVDDATRCWVSKTPAVEDVWAESPMANIVPSLAGVPFGHKDVFSDGGVAPRAGSTFDDLHVGEGVAPVLKALRDAGAVAMGKLALDELCYGATGVNTHRGPVRNPWNVSRIAGGSSCGAAAAVAGRAVAFSIGTDTGGSVRIPASLCGVVGLKPTFGSVDTRGMVPLSPSQDTVGVMARRADDCARVLAVIRRPMPGGDDFEWPHRPASLEFVKALAEAACEFERSSENREVSAERPLRGVRIAVARHPYFDVGETELSARVTAALRVFERLGATLNALPIDGIEVYDADATALTSYEAYGIHRERLLNTPDRLSTATRLRLVAASRVDPSDYARALAARVPGLHRFVSHVFREHDVLVCPSVTVRAKPIAALVGQSEEAVAFTSSLLRTNRCFNYLGLPALSLPMGFDDDGMPVGLQLVGRPWAEFELLRYAEAYQRETAWHRARPGLASR</sequence>
<dbReference type="InterPro" id="IPR000120">
    <property type="entry name" value="Amidase"/>
</dbReference>
<dbReference type="InterPro" id="IPR023631">
    <property type="entry name" value="Amidase_dom"/>
</dbReference>
<proteinExistence type="predicted"/>
<dbReference type="PANTHER" id="PTHR11895:SF176">
    <property type="entry name" value="AMIDASE AMID-RELATED"/>
    <property type="match status" value="1"/>
</dbReference>
<name>A0A494XTX3_9BURK</name>